<dbReference type="EMBL" id="JARIHO010000054">
    <property type="protein sequence ID" value="KAJ7319307.1"/>
    <property type="molecule type" value="Genomic_DNA"/>
</dbReference>
<dbReference type="AlphaFoldDB" id="A0AAD6ZET3"/>
<organism evidence="2 3">
    <name type="scientific">Mycena albidolilacea</name>
    <dbReference type="NCBI Taxonomy" id="1033008"/>
    <lineage>
        <taxon>Eukaryota</taxon>
        <taxon>Fungi</taxon>
        <taxon>Dikarya</taxon>
        <taxon>Basidiomycota</taxon>
        <taxon>Agaricomycotina</taxon>
        <taxon>Agaricomycetes</taxon>
        <taxon>Agaricomycetidae</taxon>
        <taxon>Agaricales</taxon>
        <taxon>Marasmiineae</taxon>
        <taxon>Mycenaceae</taxon>
        <taxon>Mycena</taxon>
    </lineage>
</organism>
<dbReference type="GO" id="GO:0016787">
    <property type="term" value="F:hydrolase activity"/>
    <property type="evidence" value="ECO:0007669"/>
    <property type="project" value="UniProtKB-KW"/>
</dbReference>
<dbReference type="InterPro" id="IPR027417">
    <property type="entry name" value="P-loop_NTPase"/>
</dbReference>
<evidence type="ECO:0000313" key="2">
    <source>
        <dbReference type="EMBL" id="KAJ7319307.1"/>
    </source>
</evidence>
<keyword evidence="3" id="KW-1185">Reference proteome</keyword>
<feature type="non-terminal residue" evidence="2">
    <location>
        <position position="377"/>
    </location>
</feature>
<keyword evidence="2" id="KW-0378">Hydrolase</keyword>
<evidence type="ECO:0000259" key="1">
    <source>
        <dbReference type="Pfam" id="PF20703"/>
    </source>
</evidence>
<dbReference type="PANTHER" id="PTHR47691">
    <property type="entry name" value="REGULATOR-RELATED"/>
    <property type="match status" value="1"/>
</dbReference>
<feature type="non-terminal residue" evidence="2">
    <location>
        <position position="1"/>
    </location>
</feature>
<protein>
    <submittedName>
        <fullName evidence="2">P-loop containing nucleoside triphosphate hydrolase protein</fullName>
    </submittedName>
</protein>
<proteinExistence type="predicted"/>
<reference evidence="2" key="1">
    <citation type="submission" date="2023-03" db="EMBL/GenBank/DDBJ databases">
        <title>Massive genome expansion in bonnet fungi (Mycena s.s.) driven by repeated elements and novel gene families across ecological guilds.</title>
        <authorList>
            <consortium name="Lawrence Berkeley National Laboratory"/>
            <person name="Harder C.B."/>
            <person name="Miyauchi S."/>
            <person name="Viragh M."/>
            <person name="Kuo A."/>
            <person name="Thoen E."/>
            <person name="Andreopoulos B."/>
            <person name="Lu D."/>
            <person name="Skrede I."/>
            <person name="Drula E."/>
            <person name="Henrissat B."/>
            <person name="Morin E."/>
            <person name="Kohler A."/>
            <person name="Barry K."/>
            <person name="LaButti K."/>
            <person name="Morin E."/>
            <person name="Salamov A."/>
            <person name="Lipzen A."/>
            <person name="Mereny Z."/>
            <person name="Hegedus B."/>
            <person name="Baldrian P."/>
            <person name="Stursova M."/>
            <person name="Weitz H."/>
            <person name="Taylor A."/>
            <person name="Grigoriev I.V."/>
            <person name="Nagy L.G."/>
            <person name="Martin F."/>
            <person name="Kauserud H."/>
        </authorList>
    </citation>
    <scope>NUCLEOTIDE SEQUENCE</scope>
    <source>
        <strain evidence="2">CBHHK002</strain>
    </source>
</reference>
<feature type="domain" description="Novel STAND NTPase 1" evidence="1">
    <location>
        <begin position="6"/>
        <end position="143"/>
    </location>
</feature>
<dbReference type="Gene3D" id="3.40.50.300">
    <property type="entry name" value="P-loop containing nucleotide triphosphate hydrolases"/>
    <property type="match status" value="1"/>
</dbReference>
<dbReference type="SUPFAM" id="SSF52540">
    <property type="entry name" value="P-loop containing nucleoside triphosphate hydrolases"/>
    <property type="match status" value="1"/>
</dbReference>
<dbReference type="Proteomes" id="UP001218218">
    <property type="component" value="Unassembled WGS sequence"/>
</dbReference>
<comment type="caution">
    <text evidence="2">The sequence shown here is derived from an EMBL/GenBank/DDBJ whole genome shotgun (WGS) entry which is preliminary data.</text>
</comment>
<evidence type="ECO:0000313" key="3">
    <source>
        <dbReference type="Proteomes" id="UP001218218"/>
    </source>
</evidence>
<dbReference type="PRINTS" id="PR00364">
    <property type="entry name" value="DISEASERSIST"/>
</dbReference>
<dbReference type="InterPro" id="IPR049052">
    <property type="entry name" value="nSTAND1"/>
</dbReference>
<dbReference type="Pfam" id="PF20703">
    <property type="entry name" value="nSTAND1"/>
    <property type="match status" value="1"/>
</dbReference>
<accession>A0AAD6ZET3</accession>
<dbReference type="PANTHER" id="PTHR47691:SF3">
    <property type="entry name" value="HTH-TYPE TRANSCRIPTIONAL REGULATOR RV0890C-RELATED"/>
    <property type="match status" value="1"/>
</dbReference>
<sequence>LPSKPKILHGRELEMEHIRKILSQESPRIAILGGGGMGKTSLARAVLHHPDTSAKFEERFFVSAESASTSIELAALIGLHVGLKPGPDLTRPVVLYLSRKSSCLLVLDNLETVWEPVQSRGGIEEFLALLTAVKHLALIITMRGAERPVKVNWTHPFLLPLQPLSPEAAQQTFMEITDKVYTKEEIAQILQFTDNMPLAVDLMAHLSDYEGLTNVLARWDTERTALLSVGYDRKSNLDASIQLSLSSPRITSNSKELLSLLSILPDGLSDAELVQSKLPIPNILSCKSVLLATSLAYQDSNRRLRSLMPVREHVQQFLPPSTALVQCLSKLFYALLELYKKYSGGQLGPVMNQITQNLANFQEVLQRGLYDNALDLR</sequence>
<gene>
    <name evidence="2" type="ORF">DFH08DRAFT_631385</name>
</gene>
<name>A0AAD6ZET3_9AGAR</name>